<dbReference type="InterPro" id="IPR027417">
    <property type="entry name" value="P-loop_NTPase"/>
</dbReference>
<dbReference type="EMBL" id="SDKM01000008">
    <property type="protein sequence ID" value="RYP87053.1"/>
    <property type="molecule type" value="Genomic_DNA"/>
</dbReference>
<dbReference type="Pfam" id="PF13238">
    <property type="entry name" value="AAA_18"/>
    <property type="match status" value="1"/>
</dbReference>
<proteinExistence type="predicted"/>
<dbReference type="AlphaFoldDB" id="A0A4Q4ZG01"/>
<reference evidence="1 2" key="1">
    <citation type="submission" date="2019-01" db="EMBL/GenBank/DDBJ databases">
        <title>Nocardioides guangzhouensis sp. nov., an actinobacterium isolated from soil.</title>
        <authorList>
            <person name="Fu Y."/>
            <person name="Cai Y."/>
            <person name="Lin Z."/>
            <person name="Chen P."/>
        </authorList>
    </citation>
    <scope>NUCLEOTIDE SEQUENCE [LARGE SCALE GENOMIC DNA]</scope>
    <source>
        <strain evidence="1 2">130</strain>
    </source>
</reference>
<dbReference type="InterPro" id="IPR052922">
    <property type="entry name" value="Cytidylate_Kinase-2"/>
</dbReference>
<evidence type="ECO:0000313" key="1">
    <source>
        <dbReference type="EMBL" id="RYP87053.1"/>
    </source>
</evidence>
<keyword evidence="2" id="KW-1185">Reference proteome</keyword>
<evidence type="ECO:0008006" key="3">
    <source>
        <dbReference type="Google" id="ProtNLM"/>
    </source>
</evidence>
<gene>
    <name evidence="1" type="ORF">EKO23_07190</name>
</gene>
<dbReference type="Proteomes" id="UP000295198">
    <property type="component" value="Unassembled WGS sequence"/>
</dbReference>
<dbReference type="SUPFAM" id="SSF52540">
    <property type="entry name" value="P-loop containing nucleoside triphosphate hydrolases"/>
    <property type="match status" value="1"/>
</dbReference>
<organism evidence="1 2">
    <name type="scientific">Nocardioides guangzhouensis</name>
    <dbReference type="NCBI Taxonomy" id="2497878"/>
    <lineage>
        <taxon>Bacteria</taxon>
        <taxon>Bacillati</taxon>
        <taxon>Actinomycetota</taxon>
        <taxon>Actinomycetes</taxon>
        <taxon>Propionibacteriales</taxon>
        <taxon>Nocardioidaceae</taxon>
        <taxon>Nocardioides</taxon>
    </lineage>
</organism>
<dbReference type="Gene3D" id="3.40.50.300">
    <property type="entry name" value="P-loop containing nucleotide triphosphate hydrolases"/>
    <property type="match status" value="1"/>
</dbReference>
<dbReference type="RefSeq" id="WP_134715663.1">
    <property type="nucleotide sequence ID" value="NZ_SDKM01000008.1"/>
</dbReference>
<dbReference type="NCBIfam" id="NF004861">
    <property type="entry name" value="PRK06217.1"/>
    <property type="match status" value="1"/>
</dbReference>
<dbReference type="PANTHER" id="PTHR37816:SF2">
    <property type="entry name" value="DNA TOPOLOGY MODULATION PROTEIN FLAR-RELATED PROTEIN"/>
    <property type="match status" value="1"/>
</dbReference>
<name>A0A4Q4ZG01_9ACTN</name>
<accession>A0A4Q4ZG01</accession>
<evidence type="ECO:0000313" key="2">
    <source>
        <dbReference type="Proteomes" id="UP000295198"/>
    </source>
</evidence>
<dbReference type="PANTHER" id="PTHR37816">
    <property type="entry name" value="YALI0E33011P"/>
    <property type="match status" value="1"/>
</dbReference>
<sequence>MRRCRLHVTGASGTGTTTLGRALADAWSVPHADADDYFWLPTDPPYADQRSVPERVALMEQLFAPRPAWVLSGTMISWGSSVVARCDAVVFLTLDPKERLRRLEARERNQRASRSVDETALGDFLAWARGYDDPAFDGRSRVRHEEWLATLACPVLRLDTARPPERLRDAVLAWEPGSQGPTG</sequence>
<dbReference type="OrthoDB" id="5508973at2"/>
<comment type="caution">
    <text evidence="1">The sequence shown here is derived from an EMBL/GenBank/DDBJ whole genome shotgun (WGS) entry which is preliminary data.</text>
</comment>
<protein>
    <recommendedName>
        <fullName evidence="3">Adenylate kinase</fullName>
    </recommendedName>
</protein>